<dbReference type="Pfam" id="PF22725">
    <property type="entry name" value="GFO_IDH_MocA_C3"/>
    <property type="match status" value="1"/>
</dbReference>
<evidence type="ECO:0000259" key="2">
    <source>
        <dbReference type="PROSITE" id="PS51462"/>
    </source>
</evidence>
<dbReference type="PROSITE" id="PS00893">
    <property type="entry name" value="NUDIX_BOX"/>
    <property type="match status" value="1"/>
</dbReference>
<accession>A0A7D3V813</accession>
<proteinExistence type="predicted"/>
<dbReference type="PROSITE" id="PS51462">
    <property type="entry name" value="NUDIX"/>
    <property type="match status" value="1"/>
</dbReference>
<dbReference type="InterPro" id="IPR000683">
    <property type="entry name" value="Gfo/Idh/MocA-like_OxRdtase_N"/>
</dbReference>
<evidence type="ECO:0000313" key="3">
    <source>
        <dbReference type="EMBL" id="QKF94836.1"/>
    </source>
</evidence>
<dbReference type="InterPro" id="IPR015797">
    <property type="entry name" value="NUDIX_hydrolase-like_dom_sf"/>
</dbReference>
<evidence type="ECO:0000313" key="4">
    <source>
        <dbReference type="Proteomes" id="UP001162001"/>
    </source>
</evidence>
<dbReference type="PANTHER" id="PTHR43249:SF1">
    <property type="entry name" value="D-GLUCOSIDE 3-DEHYDROGENASE"/>
    <property type="match status" value="1"/>
</dbReference>
<feature type="domain" description="Nudix hydrolase" evidence="2">
    <location>
        <begin position="496"/>
        <end position="639"/>
    </location>
</feature>
<dbReference type="Gene3D" id="3.40.50.720">
    <property type="entry name" value="NAD(P)-binding Rossmann-like Domain"/>
    <property type="match status" value="1"/>
</dbReference>
<protein>
    <submittedName>
        <fullName evidence="3">Oxidoreductase</fullName>
    </submittedName>
</protein>
<dbReference type="GO" id="GO:0016787">
    <property type="term" value="F:hydrolase activity"/>
    <property type="evidence" value="ECO:0007669"/>
    <property type="project" value="UniProtKB-KW"/>
</dbReference>
<dbReference type="InterPro" id="IPR052515">
    <property type="entry name" value="Gfo/Idh/MocA_Oxidoreductase"/>
</dbReference>
<keyword evidence="1" id="KW-0378">Hydrolase</keyword>
<sequence length="640" mass="73190">MEEIVSNKKFNVFVVGCSVRAIALLSELKKASENELCVVGIHDRVNASLSPFLKNLKENNIKYAIDKAIGDNIDSNSGEHELPKYTVQTLQQIKPDLVMVCSINKYHADDIIVALDSGSNVFCEKPICTTINDALRILQTSIKAKKPIYSGFVLRHAPIWAHVKKILTGDDKRIGHVGNVLNISFNETLWKGHGVLARDGWRGHKDTSGGHWIEKLCHPIDLCDWFMNDIAIEAVSMSSTNYWLETKTTYDIHAKKNQDNYSLFTSYNGGDPSKNISRDPTYDVEDTFSGSIKYANGGLVSISSNTYSVSGQRMMSIECANHVTIHIEASNHKTQSIIVETRGFERGYPTEQTFSQIIEFPTAGCHGNGDKYIMQDLYNNITSIKINKMNTHSLEKRIEQTLDFIKSTILAIALEESSRDKKYYNFGPIWKDFGYSKRVEDYGYPHKEDEKTEWLQCISDIIYVPGYIFNGTYNKMIHNVKSVIELEMYHEYVNYLRTTAAFIIPYDGKYYYLMKHQKRGIDIAGGRREDTESAKECAVRELKEETGIDVHVNKLELCGVKFMICKHKLDKRFKYPSQSQNQFYTVKINPMSDEEYQKLQSAAGDASTGCVRFTFNELVLHQCFRVHQGFFYFIEEQYNK</sequence>
<name>A0A7D3V813_9VIRU</name>
<dbReference type="SUPFAM" id="SSF55811">
    <property type="entry name" value="Nudix"/>
    <property type="match status" value="1"/>
</dbReference>
<dbReference type="Pfam" id="PF00293">
    <property type="entry name" value="NUDIX"/>
    <property type="match status" value="1"/>
</dbReference>
<dbReference type="SUPFAM" id="SSF55347">
    <property type="entry name" value="Glyceraldehyde-3-phosphate dehydrogenase-like, C-terminal domain"/>
    <property type="match status" value="1"/>
</dbReference>
<dbReference type="CDD" id="cd02883">
    <property type="entry name" value="NUDIX_Hydrolase"/>
    <property type="match status" value="1"/>
</dbReference>
<reference evidence="3 4" key="1">
    <citation type="submission" date="2020-04" db="EMBL/GenBank/DDBJ databases">
        <title>Advantages and limits of metagenomic assembly and binning of a giant virus.</title>
        <authorList>
            <person name="Schulz F."/>
            <person name="Andreani J."/>
            <person name="Francis R."/>
            <person name="Boudjemaa H."/>
            <person name="Bou Khalil J.Y."/>
            <person name="Lee J."/>
            <person name="La Scola B."/>
            <person name="Woyke T."/>
        </authorList>
    </citation>
    <scope>NUCLEOTIDE SEQUENCE [LARGE SCALE GENOMIC DNA]</scope>
    <source>
        <strain evidence="3 4">FV1/VV64</strain>
    </source>
</reference>
<dbReference type="Gene3D" id="3.90.79.10">
    <property type="entry name" value="Nucleoside Triphosphate Pyrophosphohydrolase"/>
    <property type="match status" value="1"/>
</dbReference>
<dbReference type="PANTHER" id="PTHR43249">
    <property type="entry name" value="UDP-N-ACETYL-2-AMINO-2-DEOXY-D-GLUCURONATE OXIDASE"/>
    <property type="match status" value="1"/>
</dbReference>
<dbReference type="GO" id="GO:0000166">
    <property type="term" value="F:nucleotide binding"/>
    <property type="evidence" value="ECO:0007669"/>
    <property type="project" value="InterPro"/>
</dbReference>
<dbReference type="Gene3D" id="3.30.360.10">
    <property type="entry name" value="Dihydrodipicolinate Reductase, domain 2"/>
    <property type="match status" value="1"/>
</dbReference>
<evidence type="ECO:0000256" key="1">
    <source>
        <dbReference type="ARBA" id="ARBA00022801"/>
    </source>
</evidence>
<keyword evidence="4" id="KW-1185">Reference proteome</keyword>
<dbReference type="EMBL" id="MT418680">
    <property type="protein sequence ID" value="QKF94836.1"/>
    <property type="molecule type" value="Genomic_DNA"/>
</dbReference>
<gene>
    <name evidence="3" type="ORF">Fadolivirus_1_1378</name>
</gene>
<dbReference type="InterPro" id="IPR055170">
    <property type="entry name" value="GFO_IDH_MocA-like_dom"/>
</dbReference>
<dbReference type="InterPro" id="IPR036291">
    <property type="entry name" value="NAD(P)-bd_dom_sf"/>
</dbReference>
<dbReference type="InterPro" id="IPR020084">
    <property type="entry name" value="NUDIX_hydrolase_CS"/>
</dbReference>
<dbReference type="Pfam" id="PF01408">
    <property type="entry name" value="GFO_IDH_MocA"/>
    <property type="match status" value="1"/>
</dbReference>
<dbReference type="InterPro" id="IPR000086">
    <property type="entry name" value="NUDIX_hydrolase_dom"/>
</dbReference>
<dbReference type="SUPFAM" id="SSF51735">
    <property type="entry name" value="NAD(P)-binding Rossmann-fold domains"/>
    <property type="match status" value="1"/>
</dbReference>
<dbReference type="Proteomes" id="UP001162001">
    <property type="component" value="Segment"/>
</dbReference>
<organism evidence="3 4">
    <name type="scientific">Fadolivirus FV1/VV64</name>
    <dbReference type="NCBI Taxonomy" id="3070911"/>
    <lineage>
        <taxon>Viruses</taxon>
        <taxon>Varidnaviria</taxon>
        <taxon>Bamfordvirae</taxon>
        <taxon>Nucleocytoviricota</taxon>
        <taxon>Megaviricetes</taxon>
        <taxon>Imitervirales</taxon>
        <taxon>Mimiviridae</taxon>
        <taxon>Klosneuvirinae</taxon>
        <taxon>Fadolivirus</taxon>
        <taxon>Fadolivirus algeromassiliense</taxon>
    </lineage>
</organism>